<dbReference type="PRINTS" id="PR00412">
    <property type="entry name" value="EPOXHYDRLASE"/>
</dbReference>
<evidence type="ECO:0000313" key="3">
    <source>
        <dbReference type="Proteomes" id="UP001597053"/>
    </source>
</evidence>
<dbReference type="Gene3D" id="3.40.50.1820">
    <property type="entry name" value="alpha/beta hydrolase"/>
    <property type="match status" value="1"/>
</dbReference>
<dbReference type="SUPFAM" id="SSF53474">
    <property type="entry name" value="alpha/beta-Hydrolases"/>
    <property type="match status" value="1"/>
</dbReference>
<dbReference type="InterPro" id="IPR000639">
    <property type="entry name" value="Epox_hydrolase-like"/>
</dbReference>
<name>A0ABW3A2Z6_9ACTN</name>
<dbReference type="Proteomes" id="UP001597053">
    <property type="component" value="Unassembled WGS sequence"/>
</dbReference>
<keyword evidence="3" id="KW-1185">Reference proteome</keyword>
<dbReference type="Pfam" id="PF00561">
    <property type="entry name" value="Abhydrolase_1"/>
    <property type="match status" value="1"/>
</dbReference>
<keyword evidence="2" id="KW-0378">Hydrolase</keyword>
<feature type="non-terminal residue" evidence="2">
    <location>
        <position position="61"/>
    </location>
</feature>
<sequence length="61" mass="6437">MTVSSVERPGGRIAYEVQGAGPLVVLSHGMGENRASWRHLVPLLVAAGYRVAAVDVRGHGE</sequence>
<gene>
    <name evidence="2" type="ORF">ACFQZ8_13055</name>
</gene>
<reference evidence="3" key="1">
    <citation type="journal article" date="2019" name="Int. J. Syst. Evol. Microbiol.">
        <title>The Global Catalogue of Microorganisms (GCM) 10K type strain sequencing project: providing services to taxonomists for standard genome sequencing and annotation.</title>
        <authorList>
            <consortium name="The Broad Institute Genomics Platform"/>
            <consortium name="The Broad Institute Genome Sequencing Center for Infectious Disease"/>
            <person name="Wu L."/>
            <person name="Ma J."/>
        </authorList>
    </citation>
    <scope>NUCLEOTIDE SEQUENCE [LARGE SCALE GENOMIC DNA]</scope>
    <source>
        <strain evidence="3">JCM 32148</strain>
    </source>
</reference>
<feature type="domain" description="AB hydrolase-1" evidence="1">
    <location>
        <begin position="22"/>
        <end position="61"/>
    </location>
</feature>
<protein>
    <submittedName>
        <fullName evidence="2">Alpha/beta fold hydrolase</fullName>
    </submittedName>
</protein>
<dbReference type="InterPro" id="IPR000073">
    <property type="entry name" value="AB_hydrolase_1"/>
</dbReference>
<organism evidence="2 3">
    <name type="scientific">Micromonospora azadirachtae</name>
    <dbReference type="NCBI Taxonomy" id="1970735"/>
    <lineage>
        <taxon>Bacteria</taxon>
        <taxon>Bacillati</taxon>
        <taxon>Actinomycetota</taxon>
        <taxon>Actinomycetes</taxon>
        <taxon>Micromonosporales</taxon>
        <taxon>Micromonosporaceae</taxon>
        <taxon>Micromonospora</taxon>
    </lineage>
</organism>
<accession>A0ABW3A2Z6</accession>
<comment type="caution">
    <text evidence="2">The sequence shown here is derived from an EMBL/GenBank/DDBJ whole genome shotgun (WGS) entry which is preliminary data.</text>
</comment>
<dbReference type="EMBL" id="JBHTHM010000563">
    <property type="protein sequence ID" value="MFD0784831.1"/>
    <property type="molecule type" value="Genomic_DNA"/>
</dbReference>
<proteinExistence type="predicted"/>
<dbReference type="InterPro" id="IPR029058">
    <property type="entry name" value="AB_hydrolase_fold"/>
</dbReference>
<evidence type="ECO:0000259" key="1">
    <source>
        <dbReference type="Pfam" id="PF00561"/>
    </source>
</evidence>
<dbReference type="GO" id="GO:0016787">
    <property type="term" value="F:hydrolase activity"/>
    <property type="evidence" value="ECO:0007669"/>
    <property type="project" value="UniProtKB-KW"/>
</dbReference>
<evidence type="ECO:0000313" key="2">
    <source>
        <dbReference type="EMBL" id="MFD0784831.1"/>
    </source>
</evidence>